<dbReference type="NCBIfam" id="NF033551">
    <property type="entry name" value="transpos_IS1182"/>
    <property type="match status" value="1"/>
</dbReference>
<evidence type="ECO:0000313" key="4">
    <source>
        <dbReference type="EMBL" id="SKC24207.1"/>
    </source>
</evidence>
<dbReference type="Pfam" id="PF05598">
    <property type="entry name" value="DUF772"/>
    <property type="match status" value="1"/>
</dbReference>
<dbReference type="InterPro" id="IPR047629">
    <property type="entry name" value="IS1182_transpos"/>
</dbReference>
<protein>
    <submittedName>
        <fullName evidence="4">Transposase</fullName>
    </submittedName>
</protein>
<organism evidence="4 5">
    <name type="scientific">Alkalitalea saponilacus</name>
    <dbReference type="NCBI Taxonomy" id="889453"/>
    <lineage>
        <taxon>Bacteria</taxon>
        <taxon>Pseudomonadati</taxon>
        <taxon>Bacteroidota</taxon>
        <taxon>Bacteroidia</taxon>
        <taxon>Marinilabiliales</taxon>
        <taxon>Marinilabiliaceae</taxon>
        <taxon>Alkalitalea</taxon>
    </lineage>
</organism>
<gene>
    <name evidence="4" type="ORF">SAMN03080601_03500</name>
</gene>
<feature type="domain" description="Transposase InsH N-terminal" evidence="2">
    <location>
        <begin position="24"/>
        <end position="117"/>
    </location>
</feature>
<evidence type="ECO:0000256" key="1">
    <source>
        <dbReference type="SAM" id="Coils"/>
    </source>
</evidence>
<dbReference type="AlphaFoldDB" id="A0A1T5HU53"/>
<reference evidence="4 5" key="1">
    <citation type="submission" date="2017-02" db="EMBL/GenBank/DDBJ databases">
        <authorList>
            <person name="Peterson S.W."/>
        </authorList>
    </citation>
    <scope>NUCLEOTIDE SEQUENCE [LARGE SCALE GENOMIC DNA]</scope>
    <source>
        <strain evidence="4 5">DSM 24412</strain>
    </source>
</reference>
<proteinExistence type="predicted"/>
<sequence>MHNTKRFVMHHIPSQNRNQIQMLCLEQCVEKESFVRAIDAFVDLIDLKSFGFKHVTTNEEGRPPYHPATLLKLYLYGYRYGIRSSRKLEYQSKYNLEVKWLLCGQTPSNRTIDYFRKEYAEAFTNVFRKFVFLLKEMGLVEGKTIAVDSFKIRAQNSLKNNFNIAKIKRHKEYIDNRIAEFKRDLDEAQNQEEKAELRQKIETQKKRKAKYESIETQLIESEQEQISLTDSDSRAVILHRNIVQVGYTIQAAVDAKKKLITNLDTAQVNDTRALAPIALNTKALLQVEQMDILADKGYHTGDQLKQCADANIQTFVSPKDSSSSYDDIFPISRFIYNPDSDLYTCPAGQQLRTNNIWYKHSNKGRSPAFRFKRYVTPNCKDFPMRSRCTKGKQNGRAIDRSEYADVIAQNAARVNKSPDYYRLRQQLAEHPWGTMKRQWGFDHVLVRGKKQVLGEVSLIFTCYNMIRCINILGQQGFYEILAKARKQPKKDSKQPYLGKIMPFYDKNILIPAA</sequence>
<accession>A0A1T5HU53</accession>
<dbReference type="Pfam" id="PF13751">
    <property type="entry name" value="DDE_Tnp_1_6"/>
    <property type="match status" value="1"/>
</dbReference>
<dbReference type="PANTHER" id="PTHR33408">
    <property type="entry name" value="TRANSPOSASE"/>
    <property type="match status" value="1"/>
</dbReference>
<dbReference type="Proteomes" id="UP000191055">
    <property type="component" value="Unassembled WGS sequence"/>
</dbReference>
<keyword evidence="5" id="KW-1185">Reference proteome</keyword>
<evidence type="ECO:0000259" key="2">
    <source>
        <dbReference type="Pfam" id="PF05598"/>
    </source>
</evidence>
<dbReference type="PANTHER" id="PTHR33408:SF2">
    <property type="entry name" value="TRANSPOSASE DDE DOMAIN-CONTAINING PROTEIN"/>
    <property type="match status" value="1"/>
</dbReference>
<dbReference type="EMBL" id="FUYV01000042">
    <property type="protein sequence ID" value="SKC24207.1"/>
    <property type="molecule type" value="Genomic_DNA"/>
</dbReference>
<feature type="domain" description="Transposase DDE" evidence="3">
    <location>
        <begin position="344"/>
        <end position="467"/>
    </location>
</feature>
<evidence type="ECO:0000313" key="5">
    <source>
        <dbReference type="Proteomes" id="UP000191055"/>
    </source>
</evidence>
<keyword evidence="1" id="KW-0175">Coiled coil</keyword>
<name>A0A1T5HU53_9BACT</name>
<dbReference type="InterPro" id="IPR025668">
    <property type="entry name" value="Tnp_DDE_dom"/>
</dbReference>
<dbReference type="InterPro" id="IPR008490">
    <property type="entry name" value="Transposase_InsH_N"/>
</dbReference>
<dbReference type="KEGG" id="asx:CDL62_14535"/>
<evidence type="ECO:0000259" key="3">
    <source>
        <dbReference type="Pfam" id="PF13751"/>
    </source>
</evidence>
<dbReference type="STRING" id="889453.SAMN03080601_03500"/>
<feature type="coiled-coil region" evidence="1">
    <location>
        <begin position="171"/>
        <end position="214"/>
    </location>
</feature>